<evidence type="ECO:0000256" key="2">
    <source>
        <dbReference type="ARBA" id="ARBA00022737"/>
    </source>
</evidence>
<sequence>MDSITTLSDNNNNTTGTTSIMATREGKHSALLSWGCGEFGQHCQGHSNDASFRESKVQQFSSGASLGVISHISCGASHTVAITESGEVYVWGNGNSGQLGCGDQQPRWQPTAMTLSIPKGSRVRTCACGSRHTMLLLDNGHVYSVGNNFYAQLGYNFREKNYKENQIRPQFLEFLRHRQVRQVACGDKHSVFLFDQGAVAVVGNNAHGQIGDGSRGESAVPKAVDMEQTVIYITCGPNHNLAITDEGDVYAWGYGKACGKRRHDVLSPELISFKGKQIVQVAGGSTHSLALTAGGKVYAWGFGIDGQLGLGSIVMATKPRQLRHSFLEEGASSVACGDAFSAVITVSGRLYMWGKNSHTIQEGMGSLHKVVEPHCMNPEPSCAVRHVVCGAWHAVALTGLPDFVPSVDESDSESSDEETVSNISRLSSAQSREQVSVWGFLSHFMHGLSF</sequence>
<dbReference type="PROSITE" id="PS50012">
    <property type="entry name" value="RCC1_3"/>
    <property type="match status" value="7"/>
</dbReference>
<organism evidence="6 7">
    <name type="scientific">Littorina saxatilis</name>
    <dbReference type="NCBI Taxonomy" id="31220"/>
    <lineage>
        <taxon>Eukaryota</taxon>
        <taxon>Metazoa</taxon>
        <taxon>Spiralia</taxon>
        <taxon>Lophotrochozoa</taxon>
        <taxon>Mollusca</taxon>
        <taxon>Gastropoda</taxon>
        <taxon>Caenogastropoda</taxon>
        <taxon>Littorinimorpha</taxon>
        <taxon>Littorinoidea</taxon>
        <taxon>Littorinidae</taxon>
        <taxon>Littorina</taxon>
    </lineage>
</organism>
<dbReference type="PANTHER" id="PTHR45982">
    <property type="entry name" value="REGULATOR OF CHROMOSOME CONDENSATION"/>
    <property type="match status" value="1"/>
</dbReference>
<evidence type="ECO:0000313" key="6">
    <source>
        <dbReference type="EMBL" id="KAK7116351.1"/>
    </source>
</evidence>
<keyword evidence="7" id="KW-1185">Reference proteome</keyword>
<name>A0AAN9C0V3_9CAEN</name>
<evidence type="ECO:0000259" key="5">
    <source>
        <dbReference type="Pfam" id="PF25390"/>
    </source>
</evidence>
<evidence type="ECO:0000313" key="7">
    <source>
        <dbReference type="Proteomes" id="UP001374579"/>
    </source>
</evidence>
<accession>A0AAN9C0V3</accession>
<proteinExistence type="predicted"/>
<dbReference type="SUPFAM" id="SSF50985">
    <property type="entry name" value="RCC1/BLIP-II"/>
    <property type="match status" value="1"/>
</dbReference>
<dbReference type="PRINTS" id="PR00633">
    <property type="entry name" value="RCCNDNSATION"/>
</dbReference>
<protein>
    <recommendedName>
        <fullName evidence="5">RCC1-like domain-containing protein</fullName>
    </recommendedName>
</protein>
<feature type="repeat" description="RCC1" evidence="3">
    <location>
        <begin position="86"/>
        <end position="139"/>
    </location>
</feature>
<gene>
    <name evidence="6" type="ORF">V1264_002044</name>
</gene>
<dbReference type="Pfam" id="PF13540">
    <property type="entry name" value="RCC1_2"/>
    <property type="match status" value="1"/>
</dbReference>
<feature type="repeat" description="RCC1" evidence="3">
    <location>
        <begin position="140"/>
        <end position="196"/>
    </location>
</feature>
<dbReference type="EMBL" id="JBAMIC010000001">
    <property type="protein sequence ID" value="KAK7116351.1"/>
    <property type="molecule type" value="Genomic_DNA"/>
</dbReference>
<feature type="compositionally biased region" description="Low complexity" evidence="4">
    <location>
        <begin position="1"/>
        <end position="18"/>
    </location>
</feature>
<feature type="repeat" description="RCC1" evidence="3">
    <location>
        <begin position="295"/>
        <end position="347"/>
    </location>
</feature>
<keyword evidence="2" id="KW-0677">Repeat</keyword>
<feature type="repeat" description="RCC1" evidence="3">
    <location>
        <begin position="348"/>
        <end position="400"/>
    </location>
</feature>
<evidence type="ECO:0000256" key="4">
    <source>
        <dbReference type="SAM" id="MobiDB-lite"/>
    </source>
</evidence>
<feature type="repeat" description="RCC1" evidence="3">
    <location>
        <begin position="197"/>
        <end position="246"/>
    </location>
</feature>
<dbReference type="PROSITE" id="PS00626">
    <property type="entry name" value="RCC1_2"/>
    <property type="match status" value="2"/>
</dbReference>
<feature type="region of interest" description="Disordered" evidence="4">
    <location>
        <begin position="1"/>
        <end position="22"/>
    </location>
</feature>
<dbReference type="Proteomes" id="UP001374579">
    <property type="component" value="Unassembled WGS sequence"/>
</dbReference>
<feature type="repeat" description="RCC1" evidence="3">
    <location>
        <begin position="247"/>
        <end position="294"/>
    </location>
</feature>
<dbReference type="InterPro" id="IPR009091">
    <property type="entry name" value="RCC1/BLIP-II"/>
</dbReference>
<dbReference type="Gene3D" id="2.130.10.30">
    <property type="entry name" value="Regulator of chromosome condensation 1/beta-lactamase-inhibitor protein II"/>
    <property type="match status" value="2"/>
</dbReference>
<dbReference type="InterPro" id="IPR000408">
    <property type="entry name" value="Reg_chr_condens"/>
</dbReference>
<feature type="domain" description="RCC1-like" evidence="5">
    <location>
        <begin position="17"/>
        <end position="323"/>
    </location>
</feature>
<reference evidence="6 7" key="1">
    <citation type="submission" date="2024-02" db="EMBL/GenBank/DDBJ databases">
        <title>Chromosome-scale genome assembly of the rough periwinkle Littorina saxatilis.</title>
        <authorList>
            <person name="De Jode A."/>
            <person name="Faria R."/>
            <person name="Formenti G."/>
            <person name="Sims Y."/>
            <person name="Smith T.P."/>
            <person name="Tracey A."/>
            <person name="Wood J.M.D."/>
            <person name="Zagrodzka Z.B."/>
            <person name="Johannesson K."/>
            <person name="Butlin R.K."/>
            <person name="Leder E.H."/>
        </authorList>
    </citation>
    <scope>NUCLEOTIDE SEQUENCE [LARGE SCALE GENOMIC DNA]</scope>
    <source>
        <strain evidence="6">Snail1</strain>
        <tissue evidence="6">Muscle</tissue>
    </source>
</reference>
<keyword evidence="1" id="KW-0344">Guanine-nucleotide releasing factor</keyword>
<dbReference type="Pfam" id="PF25390">
    <property type="entry name" value="WD40_RLD"/>
    <property type="match status" value="1"/>
</dbReference>
<dbReference type="PANTHER" id="PTHR45982:SF1">
    <property type="entry name" value="REGULATOR OF CHROMOSOME CONDENSATION"/>
    <property type="match status" value="1"/>
</dbReference>
<comment type="caution">
    <text evidence="6">The sequence shown here is derived from an EMBL/GenBank/DDBJ whole genome shotgun (WGS) entry which is preliminary data.</text>
</comment>
<dbReference type="InterPro" id="IPR058923">
    <property type="entry name" value="RCC1-like_dom"/>
</dbReference>
<feature type="repeat" description="RCC1" evidence="3">
    <location>
        <begin position="29"/>
        <end position="85"/>
    </location>
</feature>
<dbReference type="InterPro" id="IPR051553">
    <property type="entry name" value="Ran_GTPase-activating"/>
</dbReference>
<evidence type="ECO:0000256" key="1">
    <source>
        <dbReference type="ARBA" id="ARBA00022658"/>
    </source>
</evidence>
<evidence type="ECO:0000256" key="3">
    <source>
        <dbReference type="PROSITE-ProRule" id="PRU00235"/>
    </source>
</evidence>
<dbReference type="AlphaFoldDB" id="A0AAN9C0V3"/>